<gene>
    <name evidence="7" type="ORF">QDX21_00885</name>
</gene>
<dbReference type="EC" id="2.5.1.48" evidence="7"/>
<dbReference type="NCBIfam" id="NF005871">
    <property type="entry name" value="PRK07811.1"/>
    <property type="match status" value="1"/>
</dbReference>
<feature type="region of interest" description="Disordered" evidence="6">
    <location>
        <begin position="1"/>
        <end position="21"/>
    </location>
</feature>
<evidence type="ECO:0000256" key="2">
    <source>
        <dbReference type="ARBA" id="ARBA00009077"/>
    </source>
</evidence>
<dbReference type="AlphaFoldDB" id="A0AAJ6AHA9"/>
<evidence type="ECO:0000256" key="4">
    <source>
        <dbReference type="PIRSR" id="PIRSR001434-2"/>
    </source>
</evidence>
<dbReference type="PANTHER" id="PTHR11808:SF15">
    <property type="entry name" value="CYSTATHIONINE GAMMA-LYASE"/>
    <property type="match status" value="1"/>
</dbReference>
<dbReference type="Pfam" id="PF01053">
    <property type="entry name" value="Cys_Met_Meta_PP"/>
    <property type="match status" value="1"/>
</dbReference>
<dbReference type="InterPro" id="IPR015422">
    <property type="entry name" value="PyrdxlP-dep_Trfase_small"/>
</dbReference>
<organism evidence="7 8">
    <name type="scientific">Auritidibacter ignavus</name>
    <dbReference type="NCBI Taxonomy" id="678932"/>
    <lineage>
        <taxon>Bacteria</taxon>
        <taxon>Bacillati</taxon>
        <taxon>Actinomycetota</taxon>
        <taxon>Actinomycetes</taxon>
        <taxon>Micrococcales</taxon>
        <taxon>Micrococcaceae</taxon>
        <taxon>Auritidibacter</taxon>
    </lineage>
</organism>
<dbReference type="GO" id="GO:0005737">
    <property type="term" value="C:cytoplasm"/>
    <property type="evidence" value="ECO:0007669"/>
    <property type="project" value="TreeGrafter"/>
</dbReference>
<dbReference type="PROSITE" id="PS00868">
    <property type="entry name" value="CYS_MET_METAB_PP"/>
    <property type="match status" value="1"/>
</dbReference>
<dbReference type="Gene3D" id="3.40.640.10">
    <property type="entry name" value="Type I PLP-dependent aspartate aminotransferase-like (Major domain)"/>
    <property type="match status" value="1"/>
</dbReference>
<keyword evidence="8" id="KW-1185">Reference proteome</keyword>
<evidence type="ECO:0000313" key="8">
    <source>
        <dbReference type="Proteomes" id="UP001224674"/>
    </source>
</evidence>
<evidence type="ECO:0000256" key="1">
    <source>
        <dbReference type="ARBA" id="ARBA00001933"/>
    </source>
</evidence>
<feature type="modified residue" description="N6-(pyridoxal phosphate)lysine" evidence="4">
    <location>
        <position position="217"/>
    </location>
</feature>
<evidence type="ECO:0000256" key="5">
    <source>
        <dbReference type="RuleBase" id="RU362118"/>
    </source>
</evidence>
<dbReference type="PIRSF" id="PIRSF001434">
    <property type="entry name" value="CGS"/>
    <property type="match status" value="1"/>
</dbReference>
<reference evidence="7 8" key="1">
    <citation type="submission" date="2023-03" db="EMBL/GenBank/DDBJ databases">
        <title>Complete genome sequences of several Auritidibacter ignavus strains isolated from ear infections.</title>
        <authorList>
            <person name="Baehr T."/>
            <person name="Baumhoegger A.M."/>
        </authorList>
    </citation>
    <scope>NUCLEOTIDE SEQUENCE [LARGE SCALE GENOMIC DNA]</scope>
    <source>
        <strain evidence="7 8">BABAE-6</strain>
    </source>
</reference>
<dbReference type="InterPro" id="IPR054542">
    <property type="entry name" value="Cys_met_metab_PP"/>
</dbReference>
<dbReference type="InterPro" id="IPR015421">
    <property type="entry name" value="PyrdxlP-dep_Trfase_major"/>
</dbReference>
<dbReference type="Gene3D" id="3.90.1150.10">
    <property type="entry name" value="Aspartate Aminotransferase, domain 1"/>
    <property type="match status" value="1"/>
</dbReference>
<comment type="cofactor">
    <cofactor evidence="1 5">
        <name>pyridoxal 5'-phosphate</name>
        <dbReference type="ChEBI" id="CHEBI:597326"/>
    </cofactor>
</comment>
<keyword evidence="7" id="KW-0808">Transferase</keyword>
<dbReference type="InterPro" id="IPR000277">
    <property type="entry name" value="Cys/Met-Metab_PyrdxlP-dep_enz"/>
</dbReference>
<dbReference type="EMBL" id="CP122566">
    <property type="protein sequence ID" value="WGH93408.1"/>
    <property type="molecule type" value="Genomic_DNA"/>
</dbReference>
<evidence type="ECO:0000256" key="3">
    <source>
        <dbReference type="ARBA" id="ARBA00022898"/>
    </source>
</evidence>
<keyword evidence="3 4" id="KW-0663">Pyridoxal phosphate</keyword>
<dbReference type="InterPro" id="IPR015424">
    <property type="entry name" value="PyrdxlP-dep_Trfase"/>
</dbReference>
<proteinExistence type="inferred from homology"/>
<dbReference type="GO" id="GO:0004123">
    <property type="term" value="F:cystathionine gamma-lyase activity"/>
    <property type="evidence" value="ECO:0007669"/>
    <property type="project" value="TreeGrafter"/>
</dbReference>
<feature type="compositionally biased region" description="Basic and acidic residues" evidence="6">
    <location>
        <begin position="1"/>
        <end position="16"/>
    </location>
</feature>
<dbReference type="FunFam" id="3.40.640.10:FF:000009">
    <property type="entry name" value="Cystathionine gamma-synthase homolog"/>
    <property type="match status" value="1"/>
</dbReference>
<dbReference type="GO" id="GO:0019346">
    <property type="term" value="P:transsulfuration"/>
    <property type="evidence" value="ECO:0007669"/>
    <property type="project" value="InterPro"/>
</dbReference>
<protein>
    <submittedName>
        <fullName evidence="7">Cystathionine gamma-synthase</fullName>
        <ecNumber evidence="7">2.5.1.48</ecNumber>
    </submittedName>
</protein>
<dbReference type="PANTHER" id="PTHR11808">
    <property type="entry name" value="TRANS-SULFURATION ENZYME FAMILY MEMBER"/>
    <property type="match status" value="1"/>
</dbReference>
<dbReference type="GO" id="GO:0030170">
    <property type="term" value="F:pyridoxal phosphate binding"/>
    <property type="evidence" value="ECO:0007669"/>
    <property type="project" value="InterPro"/>
</dbReference>
<name>A0AAJ6AHA9_9MICC</name>
<dbReference type="GO" id="GO:0019343">
    <property type="term" value="P:cysteine biosynthetic process via cystathionine"/>
    <property type="evidence" value="ECO:0007669"/>
    <property type="project" value="TreeGrafter"/>
</dbReference>
<sequence>MTTLDLHHNIPSKKNENPTPGFRTRAIHAGQDPDPLTGAVIPPIYQTSTFVQPGVETLRAGFEYSRGGNPTRTGLEEQLAKLEAGAAAFSFASGMAAEDALLRAVLKPGATVVSTAETYGGTHRLLTQLYARWGVNTVFVSPSEQDKLAQAVETYRPDVVWLETPSNPLLTVVDISAWAEATHQYGGLLVVDNTFASPALQQPITLGADLVIHSTTKYIGGHSDVLGGAIVVGETSWEDKPLAEVIGFQQFAAGAVAGPQDCFLTSRGLKTLGVRMQQHCENARIIAEWLQDRSEVDQVFYPGLSFHPSYDIARRQMSDFGGIVSFRLNGGEAKARQVAESTETFLLSVSLGGVESLISHPATMTHGSTKGSEQAPPADVVRLSVGIENIEDLLIDLERALRS</sequence>
<dbReference type="Proteomes" id="UP001224674">
    <property type="component" value="Chromosome"/>
</dbReference>
<evidence type="ECO:0000313" key="7">
    <source>
        <dbReference type="EMBL" id="WGH93408.1"/>
    </source>
</evidence>
<dbReference type="GO" id="GO:0003962">
    <property type="term" value="F:cystathionine gamma-synthase activity"/>
    <property type="evidence" value="ECO:0007669"/>
    <property type="project" value="UniProtKB-EC"/>
</dbReference>
<dbReference type="SUPFAM" id="SSF53383">
    <property type="entry name" value="PLP-dependent transferases"/>
    <property type="match status" value="1"/>
</dbReference>
<dbReference type="RefSeq" id="WP_279674921.1">
    <property type="nucleotide sequence ID" value="NZ_CP122566.1"/>
</dbReference>
<dbReference type="CDD" id="cd00614">
    <property type="entry name" value="CGS_like"/>
    <property type="match status" value="1"/>
</dbReference>
<comment type="similarity">
    <text evidence="2 5">Belongs to the trans-sulfuration enzymes family.</text>
</comment>
<accession>A0AAJ6AHA9</accession>
<evidence type="ECO:0000256" key="6">
    <source>
        <dbReference type="SAM" id="MobiDB-lite"/>
    </source>
</evidence>